<comment type="caution">
    <text evidence="5">The sequence shown here is derived from an EMBL/GenBank/DDBJ whole genome shotgun (WGS) entry which is preliminary data.</text>
</comment>
<name>A0A5N4AV96_PHOPY</name>
<dbReference type="AlphaFoldDB" id="A0A5N4AV96"/>
<feature type="active site" description="Glycyl thioester intermediate" evidence="2">
    <location>
        <position position="568"/>
    </location>
</feature>
<dbReference type="GO" id="GO:0004842">
    <property type="term" value="F:ubiquitin-protein transferase activity"/>
    <property type="evidence" value="ECO:0007669"/>
    <property type="project" value="InterPro"/>
</dbReference>
<dbReference type="Pfam" id="PF00632">
    <property type="entry name" value="HECT"/>
    <property type="match status" value="1"/>
</dbReference>
<sequence length="601" mass="67897">MGSGAEIKDLLTEILTSSEFCNVINNALSSRLTTTPAISPTVQVPTLPGRNTSETPPSSRMSMISSRIHEMFPSIPRARHSRSQSRNSSRGLTPFEKEVFLIKRKSCEETLKRNEKFDAFKDGYAKPAVKLYTQWKVGEIKQHLREVFQSVLTNTDFDFLMPVSGYLSKIDMEDLNGARLKALLRQKPLYLRPHVDLVQDDNDEGTFEETDYTMNDLEEFPDIRSLDDHTQNVNSFTLELQALHNKITESVTYFNVNREDIFLTCKLALQRKSFNPFNRLSVNFVDSDENTEGAIDGGGPSAEMFRLCMSYFLTSCLFDGNNESKNLTYCIEQLQANNYYYCGQIIGMSILHGFGGPNFISQALFDFLLYGIDGMAPNIDDVPEGTLKTILHTMHDCNDVVDLQNIILDEDMISISGWSFISDITEKEKLIADVCKFHVALRVRPALEQFESGLKSCEIHHLINKYPSDMKSLFCFTATKLTFSKMKELFSPVLNPQGSNLRSIENRVLGNYYNFVADCEADDLEVSLQDILIFTTGCRTIPPLGFKQTPTIEFLHNTTKIYPEASTCALVLKLPVIHTNYDAFKDNMIFGIGNGAVFGLQ</sequence>
<evidence type="ECO:0000313" key="5">
    <source>
        <dbReference type="EMBL" id="KAB0801249.1"/>
    </source>
</evidence>
<dbReference type="InParanoid" id="A0A5N4AV96"/>
<organism evidence="5 6">
    <name type="scientific">Photinus pyralis</name>
    <name type="common">Common eastern firefly</name>
    <name type="synonym">Lampyris pyralis</name>
    <dbReference type="NCBI Taxonomy" id="7054"/>
    <lineage>
        <taxon>Eukaryota</taxon>
        <taxon>Metazoa</taxon>
        <taxon>Ecdysozoa</taxon>
        <taxon>Arthropoda</taxon>
        <taxon>Hexapoda</taxon>
        <taxon>Insecta</taxon>
        <taxon>Pterygota</taxon>
        <taxon>Neoptera</taxon>
        <taxon>Endopterygota</taxon>
        <taxon>Coleoptera</taxon>
        <taxon>Polyphaga</taxon>
        <taxon>Elateriformia</taxon>
        <taxon>Elateroidea</taxon>
        <taxon>Lampyridae</taxon>
        <taxon>Lampyrinae</taxon>
        <taxon>Photinus</taxon>
    </lineage>
</organism>
<proteinExistence type="predicted"/>
<dbReference type="SMART" id="SM00119">
    <property type="entry name" value="HECTc"/>
    <property type="match status" value="1"/>
</dbReference>
<reference evidence="5 6" key="1">
    <citation type="journal article" date="2018" name="Elife">
        <title>Firefly genomes illuminate parallel origins of bioluminescence in beetles.</title>
        <authorList>
            <person name="Fallon T.R."/>
            <person name="Lower S.E."/>
            <person name="Chang C.H."/>
            <person name="Bessho-Uehara M."/>
            <person name="Martin G.J."/>
            <person name="Bewick A.J."/>
            <person name="Behringer M."/>
            <person name="Debat H.J."/>
            <person name="Wong I."/>
            <person name="Day J.C."/>
            <person name="Suvorov A."/>
            <person name="Silva C.J."/>
            <person name="Stanger-Hall K.F."/>
            <person name="Hall D.W."/>
            <person name="Schmitz R.J."/>
            <person name="Nelson D.R."/>
            <person name="Lewis S.M."/>
            <person name="Shigenobu S."/>
            <person name="Bybee S.M."/>
            <person name="Larracuente A.M."/>
            <person name="Oba Y."/>
            <person name="Weng J.K."/>
        </authorList>
    </citation>
    <scope>NUCLEOTIDE SEQUENCE [LARGE SCALE GENOMIC DNA]</scope>
    <source>
        <strain evidence="5">1611_PpyrPB1</strain>
        <tissue evidence="5">Whole body</tissue>
    </source>
</reference>
<evidence type="ECO:0000313" key="6">
    <source>
        <dbReference type="Proteomes" id="UP000327044"/>
    </source>
</evidence>
<dbReference type="InterPro" id="IPR035983">
    <property type="entry name" value="Hect_E3_ubiquitin_ligase"/>
</dbReference>
<dbReference type="Gene3D" id="3.90.1750.10">
    <property type="entry name" value="Hect, E3 ligase catalytic domains"/>
    <property type="match status" value="1"/>
</dbReference>
<dbReference type="Gene3D" id="3.30.2410.10">
    <property type="entry name" value="Hect, E3 ligase catalytic domain"/>
    <property type="match status" value="1"/>
</dbReference>
<protein>
    <recommendedName>
        <fullName evidence="4">HECT domain-containing protein</fullName>
    </recommendedName>
</protein>
<dbReference type="PROSITE" id="PS50237">
    <property type="entry name" value="HECT"/>
    <property type="match status" value="1"/>
</dbReference>
<dbReference type="Proteomes" id="UP000327044">
    <property type="component" value="Unassembled WGS sequence"/>
</dbReference>
<dbReference type="InterPro" id="IPR000569">
    <property type="entry name" value="HECT_dom"/>
</dbReference>
<dbReference type="GO" id="GO:0009966">
    <property type="term" value="P:regulation of signal transduction"/>
    <property type="evidence" value="ECO:0007669"/>
    <property type="project" value="UniProtKB-ARBA"/>
</dbReference>
<gene>
    <name evidence="5" type="ORF">PPYR_05603</name>
</gene>
<keyword evidence="6" id="KW-1185">Reference proteome</keyword>
<keyword evidence="1 2" id="KW-0833">Ubl conjugation pathway</keyword>
<dbReference type="OrthoDB" id="6776505at2759"/>
<evidence type="ECO:0000259" key="4">
    <source>
        <dbReference type="PROSITE" id="PS50237"/>
    </source>
</evidence>
<evidence type="ECO:0000256" key="2">
    <source>
        <dbReference type="PROSITE-ProRule" id="PRU00104"/>
    </source>
</evidence>
<dbReference type="EMBL" id="VVIM01000003">
    <property type="protein sequence ID" value="KAB0801249.1"/>
    <property type="molecule type" value="Genomic_DNA"/>
</dbReference>
<feature type="compositionally biased region" description="Polar residues" evidence="3">
    <location>
        <begin position="39"/>
        <end position="55"/>
    </location>
</feature>
<dbReference type="SUPFAM" id="SSF56204">
    <property type="entry name" value="Hect, E3 ligase catalytic domain"/>
    <property type="match status" value="1"/>
</dbReference>
<feature type="domain" description="HECT" evidence="4">
    <location>
        <begin position="529"/>
        <end position="601"/>
    </location>
</feature>
<evidence type="ECO:0000256" key="3">
    <source>
        <dbReference type="SAM" id="MobiDB-lite"/>
    </source>
</evidence>
<accession>A0A5N4AV96</accession>
<feature type="region of interest" description="Disordered" evidence="3">
    <location>
        <begin position="39"/>
        <end position="61"/>
    </location>
</feature>
<evidence type="ECO:0000256" key="1">
    <source>
        <dbReference type="ARBA" id="ARBA00022786"/>
    </source>
</evidence>